<feature type="domain" description="DUF3566" evidence="3">
    <location>
        <begin position="89"/>
        <end position="205"/>
    </location>
</feature>
<keyword evidence="2" id="KW-0812">Transmembrane</keyword>
<protein>
    <submittedName>
        <fullName evidence="4">DUF3566 domain-containing protein</fullName>
    </submittedName>
</protein>
<dbReference type="EMBL" id="CP107020">
    <property type="protein sequence ID" value="UYG17622.1"/>
    <property type="molecule type" value="Genomic_DNA"/>
</dbReference>
<evidence type="ECO:0000256" key="1">
    <source>
        <dbReference type="SAM" id="MobiDB-lite"/>
    </source>
</evidence>
<evidence type="ECO:0000313" key="5">
    <source>
        <dbReference type="Proteomes" id="UP001164305"/>
    </source>
</evidence>
<dbReference type="Proteomes" id="UP001164305">
    <property type="component" value="Chromosome"/>
</dbReference>
<dbReference type="RefSeq" id="WP_263594830.1">
    <property type="nucleotide sequence ID" value="NZ_CP107020.1"/>
</dbReference>
<organism evidence="4 5">
    <name type="scientific">Brachybacterium huguangmaarense</name>
    <dbReference type="NCBI Taxonomy" id="1652028"/>
    <lineage>
        <taxon>Bacteria</taxon>
        <taxon>Bacillati</taxon>
        <taxon>Actinomycetota</taxon>
        <taxon>Actinomycetes</taxon>
        <taxon>Micrococcales</taxon>
        <taxon>Dermabacteraceae</taxon>
        <taxon>Brachybacterium</taxon>
    </lineage>
</organism>
<feature type="region of interest" description="Disordered" evidence="1">
    <location>
        <begin position="1"/>
        <end position="87"/>
    </location>
</feature>
<keyword evidence="2" id="KW-1133">Transmembrane helix</keyword>
<proteinExistence type="predicted"/>
<feature type="transmembrane region" description="Helical" evidence="2">
    <location>
        <begin position="107"/>
        <end position="130"/>
    </location>
</feature>
<dbReference type="Pfam" id="PF12089">
    <property type="entry name" value="DUF3566"/>
    <property type="match status" value="1"/>
</dbReference>
<keyword evidence="2" id="KW-0472">Membrane</keyword>
<feature type="compositionally biased region" description="Polar residues" evidence="1">
    <location>
        <begin position="1"/>
        <end position="14"/>
    </location>
</feature>
<dbReference type="InterPro" id="IPR021949">
    <property type="entry name" value="DUF3566_TM"/>
</dbReference>
<feature type="compositionally biased region" description="Low complexity" evidence="1">
    <location>
        <begin position="45"/>
        <end position="64"/>
    </location>
</feature>
<evidence type="ECO:0000313" key="4">
    <source>
        <dbReference type="EMBL" id="UYG17622.1"/>
    </source>
</evidence>
<sequence>MAPTSNNRSGGKQASSSGDGRSSSRTGKVTAGPASFTSDGDDAEATATATDTVATEDSSATSASRTERTGNPAKNSGAARGTKGRGRSPRRIRLTLARLDPFSVMKLSFLLAVAIGIATVLAVAILWGVVDGIGLWDSLNKLGEDLNGGTPLPFMEMFTFSKMVSYATVVAFVNLVIITALGTLFAFLYNIVASLLGGLKMTFTDE</sequence>
<name>A0ABY6G3D7_9MICO</name>
<feature type="transmembrane region" description="Helical" evidence="2">
    <location>
        <begin position="163"/>
        <end position="192"/>
    </location>
</feature>
<keyword evidence="5" id="KW-1185">Reference proteome</keyword>
<gene>
    <name evidence="4" type="ORF">BRM3_04120</name>
</gene>
<evidence type="ECO:0000259" key="3">
    <source>
        <dbReference type="Pfam" id="PF12089"/>
    </source>
</evidence>
<feature type="compositionally biased region" description="Low complexity" evidence="1">
    <location>
        <begin position="15"/>
        <end position="25"/>
    </location>
</feature>
<reference evidence="4" key="1">
    <citation type="submission" date="2022-10" db="EMBL/GenBank/DDBJ databases">
        <title>Whole-Genome Sequencing of Brachybacterium huguangmaarense BRM-3, Isolated from Betula schmidtii.</title>
        <authorList>
            <person name="Haam D."/>
        </authorList>
    </citation>
    <scope>NUCLEOTIDE SEQUENCE</scope>
    <source>
        <strain evidence="4">BRM-3</strain>
    </source>
</reference>
<evidence type="ECO:0000256" key="2">
    <source>
        <dbReference type="SAM" id="Phobius"/>
    </source>
</evidence>
<accession>A0ABY6G3D7</accession>